<dbReference type="AlphaFoldDB" id="A0A1H3D2Q2"/>
<proteinExistence type="predicted"/>
<dbReference type="Gene3D" id="3.30.300.180">
    <property type="match status" value="1"/>
</dbReference>
<evidence type="ECO:0000259" key="1">
    <source>
        <dbReference type="Pfam" id="PF11638"/>
    </source>
</evidence>
<evidence type="ECO:0000313" key="3">
    <source>
        <dbReference type="Proteomes" id="UP000199441"/>
    </source>
</evidence>
<dbReference type="EMBL" id="FNOI01000010">
    <property type="protein sequence ID" value="SDX60590.1"/>
    <property type="molecule type" value="Genomic_DNA"/>
</dbReference>
<dbReference type="RefSeq" id="WP_089948695.1">
    <property type="nucleotide sequence ID" value="NZ_FNOI01000010.1"/>
</dbReference>
<dbReference type="InterPro" id="IPR024633">
    <property type="entry name" value="DnaA_N_dom"/>
</dbReference>
<name>A0A1H3D2Q2_9RHOB</name>
<protein>
    <submittedName>
        <fullName evidence="2">DnaA N-terminal domain-containing protein</fullName>
    </submittedName>
</protein>
<reference evidence="3" key="1">
    <citation type="submission" date="2016-10" db="EMBL/GenBank/DDBJ databases">
        <authorList>
            <person name="Varghese N."/>
            <person name="Submissions S."/>
        </authorList>
    </citation>
    <scope>NUCLEOTIDE SEQUENCE [LARGE SCALE GENOMIC DNA]</scope>
    <source>
        <strain evidence="3">DSM 26922</strain>
    </source>
</reference>
<evidence type="ECO:0000313" key="2">
    <source>
        <dbReference type="EMBL" id="SDX60590.1"/>
    </source>
</evidence>
<feature type="domain" description="DnaA N-terminal" evidence="1">
    <location>
        <begin position="160"/>
        <end position="217"/>
    </location>
</feature>
<accession>A0A1H3D2Q2</accession>
<dbReference type="Pfam" id="PF11638">
    <property type="entry name" value="DnaA_N"/>
    <property type="match status" value="1"/>
</dbReference>
<organism evidence="2 3">
    <name type="scientific">Litoreibacter albidus</name>
    <dbReference type="NCBI Taxonomy" id="670155"/>
    <lineage>
        <taxon>Bacteria</taxon>
        <taxon>Pseudomonadati</taxon>
        <taxon>Pseudomonadota</taxon>
        <taxon>Alphaproteobacteria</taxon>
        <taxon>Rhodobacterales</taxon>
        <taxon>Roseobacteraceae</taxon>
        <taxon>Litoreibacter</taxon>
    </lineage>
</organism>
<dbReference type="STRING" id="670155.SAMN04488001_0002"/>
<dbReference type="Proteomes" id="UP000199441">
    <property type="component" value="Unassembled WGS sequence"/>
</dbReference>
<gene>
    <name evidence="2" type="ORF">SAMN04488001_0002</name>
</gene>
<dbReference type="OrthoDB" id="7657434at2"/>
<dbReference type="SUPFAM" id="SSF46785">
    <property type="entry name" value="Winged helix' DNA-binding domain"/>
    <property type="match status" value="1"/>
</dbReference>
<dbReference type="InterPro" id="IPR036390">
    <property type="entry name" value="WH_DNA-bd_sf"/>
</dbReference>
<sequence length="238" mass="26292">MELKKLTGPQAGSLKYDLLTALSVAGLHGSPTVQTSLMRLAAVITARYNWRLDEVSIGQAELARLWAVNERTVKREMKRLTEDGWIVCIRPGVRGRVGAYRLNYSRIYENTERCWASVGPDFADRMAEMSGARRVVKVDFSGAAPRPVPLSVVPEGRTGWPAVARRLQQSHPELYESWFAKLKEGEAVAGEINLIAPNAFVAGYVQTHLMQNLQNAAALEAKTAQSPVPRVVLSIPRV</sequence>
<keyword evidence="3" id="KW-1185">Reference proteome</keyword>
<dbReference type="InterPro" id="IPR038454">
    <property type="entry name" value="DnaA_N_sf"/>
</dbReference>